<evidence type="ECO:0000313" key="3">
    <source>
        <dbReference type="Proteomes" id="UP000294513"/>
    </source>
</evidence>
<evidence type="ECO:0000313" key="2">
    <source>
        <dbReference type="EMBL" id="TDD63327.1"/>
    </source>
</evidence>
<evidence type="ECO:0000256" key="1">
    <source>
        <dbReference type="SAM" id="SignalP"/>
    </source>
</evidence>
<organism evidence="2 3">
    <name type="scientific">Actinomadura rubrisoli</name>
    <dbReference type="NCBI Taxonomy" id="2530368"/>
    <lineage>
        <taxon>Bacteria</taxon>
        <taxon>Bacillati</taxon>
        <taxon>Actinomycetota</taxon>
        <taxon>Actinomycetes</taxon>
        <taxon>Streptosporangiales</taxon>
        <taxon>Thermomonosporaceae</taxon>
        <taxon>Actinomadura</taxon>
    </lineage>
</organism>
<feature type="chain" id="PRO_5020930346" evidence="1">
    <location>
        <begin position="30"/>
        <end position="113"/>
    </location>
</feature>
<dbReference type="OrthoDB" id="4337805at2"/>
<accession>A0A4V2YQW1</accession>
<sequence>MRAFRSLSTTAIAATAVAAVVSLGSPALAATGTFTYPTGSGAAALTDPEDYVCHELTGIVAGTFVNNTDKTAFIFNGAACHSSAGYADPKGGRFVLTRPSSDRASVRFFNTDD</sequence>
<dbReference type="EMBL" id="SMKU01000500">
    <property type="protein sequence ID" value="TDD63327.1"/>
    <property type="molecule type" value="Genomic_DNA"/>
</dbReference>
<proteinExistence type="predicted"/>
<comment type="caution">
    <text evidence="2">The sequence shown here is derived from an EMBL/GenBank/DDBJ whole genome shotgun (WGS) entry which is preliminary data.</text>
</comment>
<name>A0A4V2YQW1_9ACTN</name>
<reference evidence="2 3" key="1">
    <citation type="submission" date="2019-03" db="EMBL/GenBank/DDBJ databases">
        <title>Draft genome sequences of novel Actinobacteria.</title>
        <authorList>
            <person name="Sahin N."/>
            <person name="Ay H."/>
            <person name="Saygin H."/>
        </authorList>
    </citation>
    <scope>NUCLEOTIDE SEQUENCE [LARGE SCALE GENOMIC DNA]</scope>
    <source>
        <strain evidence="2 3">H3C3</strain>
    </source>
</reference>
<dbReference type="Proteomes" id="UP000294513">
    <property type="component" value="Unassembled WGS sequence"/>
</dbReference>
<feature type="signal peptide" evidence="1">
    <location>
        <begin position="1"/>
        <end position="29"/>
    </location>
</feature>
<keyword evidence="3" id="KW-1185">Reference proteome</keyword>
<gene>
    <name evidence="2" type="ORF">E1298_43925</name>
</gene>
<dbReference type="AlphaFoldDB" id="A0A4V2YQW1"/>
<protein>
    <submittedName>
        <fullName evidence="2">Uncharacterized protein</fullName>
    </submittedName>
</protein>
<keyword evidence="1" id="KW-0732">Signal</keyword>
<dbReference type="RefSeq" id="WP_131903308.1">
    <property type="nucleotide sequence ID" value="NZ_SMKU01000500.1"/>
</dbReference>